<proteinExistence type="predicted"/>
<reference evidence="1 2" key="1">
    <citation type="submission" date="2016-03" db="EMBL/GenBank/DDBJ databases">
        <authorList>
            <consortium name="Pathogen Informatics"/>
        </authorList>
    </citation>
    <scope>NUCLEOTIDE SEQUENCE [LARGE SCALE GENOMIC DNA]</scope>
    <source>
        <strain evidence="2">e1252</strain>
    </source>
</reference>
<protein>
    <submittedName>
        <fullName evidence="1">Uncharacterized conserved protein</fullName>
    </submittedName>
</protein>
<name>A0A156Z5J7_ENTCL</name>
<dbReference type="InterPro" id="IPR014894">
    <property type="entry name" value="DcrB/EagT6"/>
</dbReference>
<dbReference type="SUPFAM" id="SSF55724">
    <property type="entry name" value="Mog1p/PsbP-like"/>
    <property type="match status" value="1"/>
</dbReference>
<evidence type="ECO:0000313" key="2">
    <source>
        <dbReference type="Proteomes" id="UP000076008"/>
    </source>
</evidence>
<dbReference type="RefSeq" id="WP_063143871.1">
    <property type="nucleotide sequence ID" value="NZ_FJXR01000009.1"/>
</dbReference>
<evidence type="ECO:0000313" key="1">
    <source>
        <dbReference type="EMBL" id="CZV12462.1"/>
    </source>
</evidence>
<dbReference type="Gene3D" id="3.40.1000.10">
    <property type="entry name" value="Mog1/PsbP, alpha/beta/alpha sandwich"/>
    <property type="match status" value="1"/>
</dbReference>
<dbReference type="Proteomes" id="UP000076008">
    <property type="component" value="Unassembled WGS sequence"/>
</dbReference>
<gene>
    <name evidence="1" type="ORF">SAMEA2273318_01823</name>
</gene>
<dbReference type="EMBL" id="FJXR01000009">
    <property type="protein sequence ID" value="CZV12462.1"/>
    <property type="molecule type" value="Genomic_DNA"/>
</dbReference>
<dbReference type="InterPro" id="IPR016123">
    <property type="entry name" value="Mog1/PsbP_a/b/a-sand"/>
</dbReference>
<dbReference type="AlphaFoldDB" id="A0A156Z5J7"/>
<sequence length="264" mass="29894">MAEYILQEASLALPDVFKDRTMNLFTLSDNGASEFTFVVSRASAKNEDKVHDAATRLVRELEITVPDFRLDSSQMTSVDGLPAVELFYQFKNDNAIIFQRQTVILLGDHPGGQKMVCYIGTCPGEFTDYYHNQYQEIIRSIKFHKPAQTETQEMLAADSQGPFFALDSESKVLSVFENIQELYGHLSLQRAKEGQYLLFEKRGKPLSIAPVPDSQPLRYALWTTSSDKSHHLLSQLSVCRQITGSDQLNTPDRIRGYLMAQRAE</sequence>
<dbReference type="Pfam" id="PF08786">
    <property type="entry name" value="DcrB"/>
    <property type="match status" value="1"/>
</dbReference>
<accession>A0A156Z5J7</accession>
<organism evidence="1 2">
    <name type="scientific">Enterobacter cloacae</name>
    <dbReference type="NCBI Taxonomy" id="550"/>
    <lineage>
        <taxon>Bacteria</taxon>
        <taxon>Pseudomonadati</taxon>
        <taxon>Pseudomonadota</taxon>
        <taxon>Gammaproteobacteria</taxon>
        <taxon>Enterobacterales</taxon>
        <taxon>Enterobacteriaceae</taxon>
        <taxon>Enterobacter</taxon>
        <taxon>Enterobacter cloacae complex</taxon>
    </lineage>
</organism>